<feature type="non-terminal residue" evidence="2">
    <location>
        <position position="102"/>
    </location>
</feature>
<keyword evidence="1" id="KW-0472">Membrane</keyword>
<dbReference type="Proteomes" id="UP000654075">
    <property type="component" value="Unassembled WGS sequence"/>
</dbReference>
<dbReference type="EMBL" id="CAJNNV010002350">
    <property type="protein sequence ID" value="CAE8587041.1"/>
    <property type="molecule type" value="Genomic_DNA"/>
</dbReference>
<proteinExistence type="predicted"/>
<organism evidence="2 3">
    <name type="scientific">Polarella glacialis</name>
    <name type="common">Dinoflagellate</name>
    <dbReference type="NCBI Taxonomy" id="89957"/>
    <lineage>
        <taxon>Eukaryota</taxon>
        <taxon>Sar</taxon>
        <taxon>Alveolata</taxon>
        <taxon>Dinophyceae</taxon>
        <taxon>Suessiales</taxon>
        <taxon>Suessiaceae</taxon>
        <taxon>Polarella</taxon>
    </lineage>
</organism>
<keyword evidence="1" id="KW-1133">Transmembrane helix</keyword>
<dbReference type="AlphaFoldDB" id="A0A813DKI9"/>
<evidence type="ECO:0000313" key="2">
    <source>
        <dbReference type="EMBL" id="CAE8587041.1"/>
    </source>
</evidence>
<gene>
    <name evidence="2" type="ORF">PGLA1383_LOCUS5891</name>
</gene>
<name>A0A813DKI9_POLGL</name>
<evidence type="ECO:0000256" key="1">
    <source>
        <dbReference type="SAM" id="Phobius"/>
    </source>
</evidence>
<comment type="caution">
    <text evidence="2">The sequence shown here is derived from an EMBL/GenBank/DDBJ whole genome shotgun (WGS) entry which is preliminary data.</text>
</comment>
<keyword evidence="3" id="KW-1185">Reference proteome</keyword>
<evidence type="ECO:0000313" key="3">
    <source>
        <dbReference type="Proteomes" id="UP000654075"/>
    </source>
</evidence>
<sequence>LSHISGTLRPPLLSVPQGCFQSKVADRPEVLRDFARLVFAPSRRIYLMRPGAISMRPVRLGQSLEHVNASGAEAQRMLLLLLLVLLLFCCCSCCCCCYCCCY</sequence>
<accession>A0A813DKI9</accession>
<reference evidence="2" key="1">
    <citation type="submission" date="2021-02" db="EMBL/GenBank/DDBJ databases">
        <authorList>
            <person name="Dougan E. K."/>
            <person name="Rhodes N."/>
            <person name="Thang M."/>
            <person name="Chan C."/>
        </authorList>
    </citation>
    <scope>NUCLEOTIDE SEQUENCE</scope>
</reference>
<protein>
    <submittedName>
        <fullName evidence="2">Uncharacterized protein</fullName>
    </submittedName>
</protein>
<keyword evidence="1" id="KW-0812">Transmembrane</keyword>
<feature type="transmembrane region" description="Helical" evidence="1">
    <location>
        <begin position="77"/>
        <end position="101"/>
    </location>
</feature>